<protein>
    <submittedName>
        <fullName evidence="3">Acyltransferase family protein</fullName>
    </submittedName>
</protein>
<dbReference type="Pfam" id="PF01757">
    <property type="entry name" value="Acyl_transf_3"/>
    <property type="match status" value="1"/>
</dbReference>
<dbReference type="InterPro" id="IPR002656">
    <property type="entry name" value="Acyl_transf_3_dom"/>
</dbReference>
<dbReference type="PANTHER" id="PTHR23028">
    <property type="entry name" value="ACETYLTRANSFERASE"/>
    <property type="match status" value="1"/>
</dbReference>
<feature type="transmembrane region" description="Helical" evidence="1">
    <location>
        <begin position="202"/>
        <end position="226"/>
    </location>
</feature>
<evidence type="ECO:0000259" key="2">
    <source>
        <dbReference type="Pfam" id="PF01757"/>
    </source>
</evidence>
<dbReference type="GO" id="GO:0016747">
    <property type="term" value="F:acyltransferase activity, transferring groups other than amino-acyl groups"/>
    <property type="evidence" value="ECO:0007669"/>
    <property type="project" value="InterPro"/>
</dbReference>
<feature type="transmembrane region" description="Helical" evidence="1">
    <location>
        <begin position="37"/>
        <end position="59"/>
    </location>
</feature>
<feature type="transmembrane region" description="Helical" evidence="1">
    <location>
        <begin position="71"/>
        <end position="89"/>
    </location>
</feature>
<keyword evidence="1" id="KW-1133">Transmembrane helix</keyword>
<proteinExistence type="predicted"/>
<feature type="transmembrane region" description="Helical" evidence="1">
    <location>
        <begin position="287"/>
        <end position="304"/>
    </location>
</feature>
<dbReference type="PANTHER" id="PTHR23028:SF53">
    <property type="entry name" value="ACYL_TRANSF_3 DOMAIN-CONTAINING PROTEIN"/>
    <property type="match status" value="1"/>
</dbReference>
<dbReference type="GO" id="GO:0000271">
    <property type="term" value="P:polysaccharide biosynthetic process"/>
    <property type="evidence" value="ECO:0007669"/>
    <property type="project" value="TreeGrafter"/>
</dbReference>
<evidence type="ECO:0000256" key="1">
    <source>
        <dbReference type="SAM" id="Phobius"/>
    </source>
</evidence>
<feature type="transmembrane region" description="Helical" evidence="1">
    <location>
        <begin position="246"/>
        <end position="266"/>
    </location>
</feature>
<keyword evidence="3" id="KW-0012">Acyltransferase</keyword>
<comment type="caution">
    <text evidence="3">The sequence shown here is derived from an EMBL/GenBank/DDBJ whole genome shotgun (WGS) entry which is preliminary data.</text>
</comment>
<keyword evidence="3" id="KW-0808">Transferase</keyword>
<feature type="domain" description="Acyltransferase 3" evidence="2">
    <location>
        <begin position="8"/>
        <end position="270"/>
    </location>
</feature>
<evidence type="ECO:0000313" key="3">
    <source>
        <dbReference type="EMBL" id="OIR03134.1"/>
    </source>
</evidence>
<name>A0A1J5SSV4_9ZZZZ</name>
<feature type="transmembrane region" description="Helical" evidence="1">
    <location>
        <begin position="117"/>
        <end position="136"/>
    </location>
</feature>
<dbReference type="GO" id="GO:0016020">
    <property type="term" value="C:membrane"/>
    <property type="evidence" value="ECO:0007669"/>
    <property type="project" value="TreeGrafter"/>
</dbReference>
<dbReference type="InterPro" id="IPR050879">
    <property type="entry name" value="Acyltransferase_3"/>
</dbReference>
<sequence>MVNRFKVLDGWRGVSISFVLAGHLLPLGPKSWQMNAAVAAAGMALFFILSGFLITNMLLKDQNIGSFLIRRFMRIIPLAWLCLLITLISNSSKFETFLPHFLFYANWEPMALTHETSHYWSLCVEMQFYILIAILVSVFKSRAFMLLPILCVAVTANRYLNGVEIAINTYYRIDEILAGCVLALLFNYGDSVKRYISLFNPVYMLPLLLLSAHPAGGVINYLRPYIAMLLIGSTLFKTEMVWWNKWLTNALLVYLASISYALYVIHGGLRFTWLGEGESLLKYAKRPILFATTFLLAHLSTFYYEKYWIDLGKKVTSKSAKHHPD</sequence>
<dbReference type="EMBL" id="MLJW01000068">
    <property type="protein sequence ID" value="OIR03134.1"/>
    <property type="molecule type" value="Genomic_DNA"/>
</dbReference>
<keyword evidence="1" id="KW-0472">Membrane</keyword>
<reference evidence="3" key="1">
    <citation type="submission" date="2016-10" db="EMBL/GenBank/DDBJ databases">
        <title>Sequence of Gallionella enrichment culture.</title>
        <authorList>
            <person name="Poehlein A."/>
            <person name="Muehling M."/>
            <person name="Daniel R."/>
        </authorList>
    </citation>
    <scope>NUCLEOTIDE SEQUENCE</scope>
</reference>
<gene>
    <name evidence="3" type="ORF">GALL_146530</name>
</gene>
<organism evidence="3">
    <name type="scientific">mine drainage metagenome</name>
    <dbReference type="NCBI Taxonomy" id="410659"/>
    <lineage>
        <taxon>unclassified sequences</taxon>
        <taxon>metagenomes</taxon>
        <taxon>ecological metagenomes</taxon>
    </lineage>
</organism>
<dbReference type="AlphaFoldDB" id="A0A1J5SSV4"/>
<accession>A0A1J5SSV4</accession>
<keyword evidence="1" id="KW-0812">Transmembrane</keyword>